<keyword evidence="7" id="KW-1185">Reference proteome</keyword>
<accession>A0A1H0K1T2</accession>
<dbReference type="PANTHER" id="PTHR33337:SF40">
    <property type="entry name" value="CENP-V_GFA DOMAIN-CONTAINING PROTEIN-RELATED"/>
    <property type="match status" value="1"/>
</dbReference>
<dbReference type="EMBL" id="FNJL01000001">
    <property type="protein sequence ID" value="SDO49927.1"/>
    <property type="molecule type" value="Genomic_DNA"/>
</dbReference>
<dbReference type="InterPro" id="IPR011057">
    <property type="entry name" value="Mss4-like_sf"/>
</dbReference>
<dbReference type="InterPro" id="IPR006913">
    <property type="entry name" value="CENP-V/GFA"/>
</dbReference>
<feature type="domain" description="CENP-V/GFA" evidence="5">
    <location>
        <begin position="3"/>
        <end position="132"/>
    </location>
</feature>
<comment type="similarity">
    <text evidence="1">Belongs to the Gfa family.</text>
</comment>
<dbReference type="RefSeq" id="WP_092831720.1">
    <property type="nucleotide sequence ID" value="NZ_CP028290.1"/>
</dbReference>
<evidence type="ECO:0000256" key="1">
    <source>
        <dbReference type="ARBA" id="ARBA00005495"/>
    </source>
</evidence>
<gene>
    <name evidence="6" type="ORF">SAMN04489708_10153</name>
</gene>
<evidence type="ECO:0000259" key="5">
    <source>
        <dbReference type="PROSITE" id="PS51891"/>
    </source>
</evidence>
<evidence type="ECO:0000313" key="7">
    <source>
        <dbReference type="Proteomes" id="UP000199317"/>
    </source>
</evidence>
<evidence type="ECO:0000256" key="3">
    <source>
        <dbReference type="ARBA" id="ARBA00022833"/>
    </source>
</evidence>
<reference evidence="7" key="1">
    <citation type="submission" date="2016-10" db="EMBL/GenBank/DDBJ databases">
        <authorList>
            <person name="Varghese N."/>
            <person name="Submissions S."/>
        </authorList>
    </citation>
    <scope>NUCLEOTIDE SEQUENCE [LARGE SCALE GENOMIC DNA]</scope>
    <source>
        <strain evidence="7">DSM 17101</strain>
    </source>
</reference>
<dbReference type="GO" id="GO:0016846">
    <property type="term" value="F:carbon-sulfur lyase activity"/>
    <property type="evidence" value="ECO:0007669"/>
    <property type="project" value="InterPro"/>
</dbReference>
<dbReference type="GO" id="GO:0046872">
    <property type="term" value="F:metal ion binding"/>
    <property type="evidence" value="ECO:0007669"/>
    <property type="project" value="UniProtKB-KW"/>
</dbReference>
<keyword evidence="4" id="KW-0456">Lyase</keyword>
<protein>
    <submittedName>
        <fullName evidence="6">Uncharacterized conserved protein</fullName>
    </submittedName>
</protein>
<evidence type="ECO:0000256" key="2">
    <source>
        <dbReference type="ARBA" id="ARBA00022723"/>
    </source>
</evidence>
<dbReference type="OrthoDB" id="327703at2"/>
<dbReference type="PROSITE" id="PS51891">
    <property type="entry name" value="CENP_V_GFA"/>
    <property type="match status" value="1"/>
</dbReference>
<sequence length="135" mass="14666">MKIEGQCHCGAVAYEAEVQPGSITVCHCNDCQTHSGSAFRANIPAPASGFRLTRGAPRTYVKTAASGARRLLAFCEQCGTPLYACAEEAPTAYSLRIGAIRQRHELGTPKRQIWTRRRLAWVKSPDGAESFDGQP</sequence>
<organism evidence="6 7">
    <name type="scientific">Paracidovorax cattleyae</name>
    <dbReference type="NCBI Taxonomy" id="80868"/>
    <lineage>
        <taxon>Bacteria</taxon>
        <taxon>Pseudomonadati</taxon>
        <taxon>Pseudomonadota</taxon>
        <taxon>Betaproteobacteria</taxon>
        <taxon>Burkholderiales</taxon>
        <taxon>Comamonadaceae</taxon>
        <taxon>Paracidovorax</taxon>
    </lineage>
</organism>
<dbReference type="Pfam" id="PF04828">
    <property type="entry name" value="GFA"/>
    <property type="match status" value="1"/>
</dbReference>
<dbReference type="Gene3D" id="3.90.1590.10">
    <property type="entry name" value="glutathione-dependent formaldehyde- activating enzyme (gfa)"/>
    <property type="match status" value="1"/>
</dbReference>
<evidence type="ECO:0000313" key="6">
    <source>
        <dbReference type="EMBL" id="SDO49927.1"/>
    </source>
</evidence>
<dbReference type="PANTHER" id="PTHR33337">
    <property type="entry name" value="GFA DOMAIN-CONTAINING PROTEIN"/>
    <property type="match status" value="1"/>
</dbReference>
<dbReference type="AlphaFoldDB" id="A0A1H0K1T2"/>
<name>A0A1H0K1T2_9BURK</name>
<keyword evidence="2" id="KW-0479">Metal-binding</keyword>
<keyword evidence="3" id="KW-0862">Zinc</keyword>
<dbReference type="SUPFAM" id="SSF51316">
    <property type="entry name" value="Mss4-like"/>
    <property type="match status" value="1"/>
</dbReference>
<dbReference type="Proteomes" id="UP000199317">
    <property type="component" value="Unassembled WGS sequence"/>
</dbReference>
<evidence type="ECO:0000256" key="4">
    <source>
        <dbReference type="ARBA" id="ARBA00023239"/>
    </source>
</evidence>
<proteinExistence type="inferred from homology"/>